<dbReference type="AlphaFoldDB" id="A0AAQ3RPY4"/>
<evidence type="ECO:0000313" key="2">
    <source>
        <dbReference type="Proteomes" id="UP001374535"/>
    </source>
</evidence>
<accession>A0AAQ3RPY4</accession>
<proteinExistence type="predicted"/>
<sequence>MAVSNFFPNLQISPRFLVPQPFSLGFPRTFPVATPLCRAFREWREYEEAVKRKDLAGALRFLKSLERERQEPLVDGVSPATELARLRFLEDWEVLDTCLNADDMKLVANAYKFLKDRGFLPNFGKCRNIVTKLAPKKWGLSDGSNIVLAAFLGAVSFLISQGIDLRPNLAVVLGLATADAIFLGGTCLAQISSYWPPFRRRILVHEAGHLVRDNAISAYLMGCPIRGVILDPIVAMQMGIQGQAGTQFWDEKLANNLAEGRLDGTTFDRYV</sequence>
<name>A0AAQ3RPY4_VIGMU</name>
<dbReference type="Proteomes" id="UP001374535">
    <property type="component" value="Chromosome 8"/>
</dbReference>
<protein>
    <submittedName>
        <fullName evidence="1">Uncharacterized protein</fullName>
    </submittedName>
</protein>
<dbReference type="PANTHER" id="PTHR33471">
    <property type="entry name" value="ATP-DEPENDENT ZINC METALLOPROTEASE-RELATED"/>
    <property type="match status" value="1"/>
</dbReference>
<reference evidence="1 2" key="1">
    <citation type="journal article" date="2023" name="Life. Sci Alliance">
        <title>Evolutionary insights into 3D genome organization and epigenetic landscape of Vigna mungo.</title>
        <authorList>
            <person name="Junaid A."/>
            <person name="Singh B."/>
            <person name="Bhatia S."/>
        </authorList>
    </citation>
    <scope>NUCLEOTIDE SEQUENCE [LARGE SCALE GENOMIC DNA]</scope>
    <source>
        <strain evidence="1">Urdbean</strain>
    </source>
</reference>
<gene>
    <name evidence="1" type="ORF">V8G54_025845</name>
</gene>
<dbReference type="EMBL" id="CP144693">
    <property type="protein sequence ID" value="WVY99775.1"/>
    <property type="molecule type" value="Genomic_DNA"/>
</dbReference>
<keyword evidence="2" id="KW-1185">Reference proteome</keyword>
<organism evidence="1 2">
    <name type="scientific">Vigna mungo</name>
    <name type="common">Black gram</name>
    <name type="synonym">Phaseolus mungo</name>
    <dbReference type="NCBI Taxonomy" id="3915"/>
    <lineage>
        <taxon>Eukaryota</taxon>
        <taxon>Viridiplantae</taxon>
        <taxon>Streptophyta</taxon>
        <taxon>Embryophyta</taxon>
        <taxon>Tracheophyta</taxon>
        <taxon>Spermatophyta</taxon>
        <taxon>Magnoliopsida</taxon>
        <taxon>eudicotyledons</taxon>
        <taxon>Gunneridae</taxon>
        <taxon>Pentapetalae</taxon>
        <taxon>rosids</taxon>
        <taxon>fabids</taxon>
        <taxon>Fabales</taxon>
        <taxon>Fabaceae</taxon>
        <taxon>Papilionoideae</taxon>
        <taxon>50 kb inversion clade</taxon>
        <taxon>NPAAA clade</taxon>
        <taxon>indigoferoid/millettioid clade</taxon>
        <taxon>Phaseoleae</taxon>
        <taxon>Vigna</taxon>
    </lineage>
</organism>
<dbReference type="PANTHER" id="PTHR33471:SF7">
    <property type="entry name" value="ATP-DEPENDENT ZINC METALLOPROTEASE-RELATED"/>
    <property type="match status" value="1"/>
</dbReference>
<evidence type="ECO:0000313" key="1">
    <source>
        <dbReference type="EMBL" id="WVY99775.1"/>
    </source>
</evidence>